<dbReference type="Pfam" id="PF00440">
    <property type="entry name" value="TetR_N"/>
    <property type="match status" value="1"/>
</dbReference>
<name>A0A417YD81_9BACI</name>
<feature type="domain" description="HTH tetR-type" evidence="5">
    <location>
        <begin position="9"/>
        <end position="69"/>
    </location>
</feature>
<evidence type="ECO:0000256" key="1">
    <source>
        <dbReference type="ARBA" id="ARBA00023015"/>
    </source>
</evidence>
<organism evidence="6 7">
    <name type="scientific">Oceanobacillus profundus</name>
    <dbReference type="NCBI Taxonomy" id="372463"/>
    <lineage>
        <taxon>Bacteria</taxon>
        <taxon>Bacillati</taxon>
        <taxon>Bacillota</taxon>
        <taxon>Bacilli</taxon>
        <taxon>Bacillales</taxon>
        <taxon>Bacillaceae</taxon>
        <taxon>Oceanobacillus</taxon>
    </lineage>
</organism>
<dbReference type="SUPFAM" id="SSF46689">
    <property type="entry name" value="Homeodomain-like"/>
    <property type="match status" value="1"/>
</dbReference>
<dbReference type="OrthoDB" id="9814200at2"/>
<dbReference type="PROSITE" id="PS50977">
    <property type="entry name" value="HTH_TETR_2"/>
    <property type="match status" value="1"/>
</dbReference>
<dbReference type="GO" id="GO:0003700">
    <property type="term" value="F:DNA-binding transcription factor activity"/>
    <property type="evidence" value="ECO:0007669"/>
    <property type="project" value="TreeGrafter"/>
</dbReference>
<evidence type="ECO:0000313" key="7">
    <source>
        <dbReference type="Proteomes" id="UP000285456"/>
    </source>
</evidence>
<evidence type="ECO:0000313" key="6">
    <source>
        <dbReference type="EMBL" id="RHW30570.1"/>
    </source>
</evidence>
<dbReference type="Gene3D" id="1.10.10.60">
    <property type="entry name" value="Homeodomain-like"/>
    <property type="match status" value="1"/>
</dbReference>
<dbReference type="Pfam" id="PF17932">
    <property type="entry name" value="TetR_C_24"/>
    <property type="match status" value="1"/>
</dbReference>
<dbReference type="SUPFAM" id="SSF48498">
    <property type="entry name" value="Tetracyclin repressor-like, C-terminal domain"/>
    <property type="match status" value="1"/>
</dbReference>
<evidence type="ECO:0000256" key="3">
    <source>
        <dbReference type="ARBA" id="ARBA00023163"/>
    </source>
</evidence>
<dbReference type="RefSeq" id="WP_095310888.1">
    <property type="nucleotide sequence ID" value="NZ_JAUOPF010000003.1"/>
</dbReference>
<evidence type="ECO:0000259" key="5">
    <source>
        <dbReference type="PROSITE" id="PS50977"/>
    </source>
</evidence>
<dbReference type="Proteomes" id="UP000285456">
    <property type="component" value="Unassembled WGS sequence"/>
</dbReference>
<dbReference type="PRINTS" id="PR00455">
    <property type="entry name" value="HTHTETR"/>
</dbReference>
<dbReference type="PANTHER" id="PTHR30055:SF234">
    <property type="entry name" value="HTH-TYPE TRANSCRIPTIONAL REGULATOR BETI"/>
    <property type="match status" value="1"/>
</dbReference>
<evidence type="ECO:0000256" key="2">
    <source>
        <dbReference type="ARBA" id="ARBA00023125"/>
    </source>
</evidence>
<reference evidence="6 7" key="1">
    <citation type="journal article" date="2007" name="Int. J. Syst. Evol. Microbiol.">
        <title>Oceanobacillus profundus sp. nov., isolated from a deep-sea sediment core.</title>
        <authorList>
            <person name="Kim Y.G."/>
            <person name="Choi D.H."/>
            <person name="Hyun S."/>
            <person name="Cho B.C."/>
        </authorList>
    </citation>
    <scope>NUCLEOTIDE SEQUENCE [LARGE SCALE GENOMIC DNA]</scope>
    <source>
        <strain evidence="6 7">DSM 18246</strain>
    </source>
</reference>
<dbReference type="GO" id="GO:0000976">
    <property type="term" value="F:transcription cis-regulatory region binding"/>
    <property type="evidence" value="ECO:0007669"/>
    <property type="project" value="TreeGrafter"/>
</dbReference>
<dbReference type="Gene3D" id="1.10.357.10">
    <property type="entry name" value="Tetracycline Repressor, domain 2"/>
    <property type="match status" value="1"/>
</dbReference>
<protein>
    <submittedName>
        <fullName evidence="6">TetR/AcrR family transcriptional regulator</fullName>
    </submittedName>
</protein>
<keyword evidence="3" id="KW-0804">Transcription</keyword>
<comment type="caution">
    <text evidence="6">The sequence shown here is derived from an EMBL/GenBank/DDBJ whole genome shotgun (WGS) entry which is preliminary data.</text>
</comment>
<evidence type="ECO:0000256" key="4">
    <source>
        <dbReference type="PROSITE-ProRule" id="PRU00335"/>
    </source>
</evidence>
<dbReference type="InterPro" id="IPR036271">
    <property type="entry name" value="Tet_transcr_reg_TetR-rel_C_sf"/>
</dbReference>
<gene>
    <name evidence="6" type="ORF">D1B32_15755</name>
</gene>
<dbReference type="InterPro" id="IPR009057">
    <property type="entry name" value="Homeodomain-like_sf"/>
</dbReference>
<keyword evidence="1" id="KW-0805">Transcription regulation</keyword>
<dbReference type="AlphaFoldDB" id="A0A417YD81"/>
<accession>A0A417YD81</accession>
<dbReference type="InterPro" id="IPR041490">
    <property type="entry name" value="KstR2_TetR_C"/>
</dbReference>
<keyword evidence="2 4" id="KW-0238">DNA-binding</keyword>
<proteinExistence type="predicted"/>
<dbReference type="InterPro" id="IPR050109">
    <property type="entry name" value="HTH-type_TetR-like_transc_reg"/>
</dbReference>
<dbReference type="InterPro" id="IPR001647">
    <property type="entry name" value="HTH_TetR"/>
</dbReference>
<sequence>MSLRERKIAKKKEEILRSAVHIFAEKGYQGTTMEDIAANLLMTKGAVYYYFKDKQDLLYQSHQMLLERSIENVKYIQQQDISIEEKLKQSMVVHIEHVIHEQSGFELMLKLEQFFSEEQQEKLRELQAKYSHCFDEIIQQGIHTQVFRNLDKKIARNILFGAMNWVTQWYTADGKKDKKEIAAVIADYVMLMLLKNK</sequence>
<feature type="DNA-binding region" description="H-T-H motif" evidence="4">
    <location>
        <begin position="32"/>
        <end position="51"/>
    </location>
</feature>
<dbReference type="PANTHER" id="PTHR30055">
    <property type="entry name" value="HTH-TYPE TRANSCRIPTIONAL REGULATOR RUTR"/>
    <property type="match status" value="1"/>
</dbReference>
<dbReference type="EMBL" id="QWEH01000012">
    <property type="protein sequence ID" value="RHW30570.1"/>
    <property type="molecule type" value="Genomic_DNA"/>
</dbReference>
<keyword evidence="7" id="KW-1185">Reference proteome</keyword>